<organism evidence="3 4">
    <name type="scientific">Muricoccus pecuniae</name>
    <dbReference type="NCBI Taxonomy" id="693023"/>
    <lineage>
        <taxon>Bacteria</taxon>
        <taxon>Pseudomonadati</taxon>
        <taxon>Pseudomonadota</taxon>
        <taxon>Alphaproteobacteria</taxon>
        <taxon>Acetobacterales</taxon>
        <taxon>Roseomonadaceae</taxon>
        <taxon>Muricoccus</taxon>
    </lineage>
</organism>
<reference evidence="3 4" key="1">
    <citation type="submission" date="2020-08" db="EMBL/GenBank/DDBJ databases">
        <title>Genomic Encyclopedia of Type Strains, Phase IV (KMG-IV): sequencing the most valuable type-strain genomes for metagenomic binning, comparative biology and taxonomic classification.</title>
        <authorList>
            <person name="Goeker M."/>
        </authorList>
    </citation>
    <scope>NUCLEOTIDE SEQUENCE [LARGE SCALE GENOMIC DNA]</scope>
    <source>
        <strain evidence="3 4">DSM 25622</strain>
    </source>
</reference>
<sequence>MIRALPALLLLAACAANDPLPRADNPAEAECRREAQNAPGAKDAFQRLQIQNPTARERVLAEAAAAERGAYLRCMRAKGLAAPGGVEPVRRPQ</sequence>
<gene>
    <name evidence="3" type="ORF">FHS87_002386</name>
</gene>
<evidence type="ECO:0008006" key="5">
    <source>
        <dbReference type="Google" id="ProtNLM"/>
    </source>
</evidence>
<evidence type="ECO:0000256" key="1">
    <source>
        <dbReference type="SAM" id="MobiDB-lite"/>
    </source>
</evidence>
<keyword evidence="2" id="KW-0732">Signal</keyword>
<comment type="caution">
    <text evidence="3">The sequence shown here is derived from an EMBL/GenBank/DDBJ whole genome shotgun (WGS) entry which is preliminary data.</text>
</comment>
<dbReference type="RefSeq" id="WP_184518237.1">
    <property type="nucleotide sequence ID" value="NZ_JACIJD010000009.1"/>
</dbReference>
<feature type="chain" id="PRO_5032277525" description="Phosphoribosylamine--glycine ligase" evidence="2">
    <location>
        <begin position="16"/>
        <end position="93"/>
    </location>
</feature>
<evidence type="ECO:0000313" key="4">
    <source>
        <dbReference type="Proteomes" id="UP000580654"/>
    </source>
</evidence>
<dbReference type="Proteomes" id="UP000580654">
    <property type="component" value="Unassembled WGS sequence"/>
</dbReference>
<name>A0A840YDV8_9PROT</name>
<dbReference type="EMBL" id="JACIJD010000009">
    <property type="protein sequence ID" value="MBB5694341.1"/>
    <property type="molecule type" value="Genomic_DNA"/>
</dbReference>
<accession>A0A840YDV8</accession>
<keyword evidence="4" id="KW-1185">Reference proteome</keyword>
<proteinExistence type="predicted"/>
<dbReference type="AlphaFoldDB" id="A0A840YDV8"/>
<protein>
    <recommendedName>
        <fullName evidence="5">Phosphoribosylamine--glycine ligase</fullName>
    </recommendedName>
</protein>
<evidence type="ECO:0000313" key="3">
    <source>
        <dbReference type="EMBL" id="MBB5694341.1"/>
    </source>
</evidence>
<evidence type="ECO:0000256" key="2">
    <source>
        <dbReference type="SAM" id="SignalP"/>
    </source>
</evidence>
<feature type="signal peptide" evidence="2">
    <location>
        <begin position="1"/>
        <end position="15"/>
    </location>
</feature>
<feature type="region of interest" description="Disordered" evidence="1">
    <location>
        <begin position="22"/>
        <end position="46"/>
    </location>
</feature>